<protein>
    <submittedName>
        <fullName evidence="1">Uncharacterized protein</fullName>
    </submittedName>
</protein>
<dbReference type="OrthoDB" id="8778913at2"/>
<keyword evidence="2" id="KW-1185">Reference proteome</keyword>
<organism evidence="1 2">
    <name type="scientific">Legionella beliardensis</name>
    <dbReference type="NCBI Taxonomy" id="91822"/>
    <lineage>
        <taxon>Bacteria</taxon>
        <taxon>Pseudomonadati</taxon>
        <taxon>Pseudomonadota</taxon>
        <taxon>Gammaproteobacteria</taxon>
        <taxon>Legionellales</taxon>
        <taxon>Legionellaceae</taxon>
        <taxon>Legionella</taxon>
    </lineage>
</organism>
<dbReference type="AlphaFoldDB" id="A0A378HZE7"/>
<evidence type="ECO:0000313" key="2">
    <source>
        <dbReference type="Proteomes" id="UP000254968"/>
    </source>
</evidence>
<dbReference type="Proteomes" id="UP000254968">
    <property type="component" value="Unassembled WGS sequence"/>
</dbReference>
<proteinExistence type="predicted"/>
<dbReference type="RefSeq" id="WP_115302048.1">
    <property type="nucleotide sequence ID" value="NZ_CAAAHO010000001.1"/>
</dbReference>
<accession>A0A378HZE7</accession>
<evidence type="ECO:0000313" key="1">
    <source>
        <dbReference type="EMBL" id="STX28287.1"/>
    </source>
</evidence>
<reference evidence="1 2" key="1">
    <citation type="submission" date="2018-06" db="EMBL/GenBank/DDBJ databases">
        <authorList>
            <consortium name="Pathogen Informatics"/>
            <person name="Doyle S."/>
        </authorList>
    </citation>
    <scope>NUCLEOTIDE SEQUENCE [LARGE SCALE GENOMIC DNA]</scope>
    <source>
        <strain evidence="1 2">NCTC13315</strain>
    </source>
</reference>
<sequence>MTETLNPKVKTPISLAAFVKFIDNNPIITALKSSNYKPEYFAIIAKKLAQLALNKTFLAKQLSHELKNFENFQLDNQFKPSTIMLHKGDGYVIRAVIWMPTSDRNQAKIFSYFEPHDHNFDFFTVNYFGPGYKTRIYKYDYDSVKGIPGEEVNLQFKEESYLTQGKVMYYYGSSDAHIQYPPESITVSLNLILPKTYPAKRRQYEFELLEQENGEKARLILGGLDRLTQVRTLIDVAIKLGDKSSLELVRKIALTHANEQLRAIAWKAILANHEDKSADLALAFKDNSQYVKASLAEFTEK</sequence>
<gene>
    <name evidence="1" type="ORF">NCTC13315_00815</name>
</gene>
<name>A0A378HZE7_9GAMM</name>
<dbReference type="EMBL" id="UGNV01000001">
    <property type="protein sequence ID" value="STX28287.1"/>
    <property type="molecule type" value="Genomic_DNA"/>
</dbReference>